<evidence type="ECO:0000313" key="2">
    <source>
        <dbReference type="EMBL" id="KAF4964048.1"/>
    </source>
</evidence>
<comment type="caution">
    <text evidence="2">The sequence shown here is derived from an EMBL/GenBank/DDBJ whole genome shotgun (WGS) entry which is preliminary data.</text>
</comment>
<protein>
    <recommendedName>
        <fullName evidence="1">Heterokaryon incompatibility domain-containing protein</fullName>
    </recommendedName>
</protein>
<accession>A0A8H4TTV1</accession>
<proteinExistence type="predicted"/>
<dbReference type="PANTHER" id="PTHR10622:SF10">
    <property type="entry name" value="HET DOMAIN-CONTAINING PROTEIN"/>
    <property type="match status" value="1"/>
</dbReference>
<gene>
    <name evidence="2" type="ORF">FSARC_7997</name>
</gene>
<name>A0A8H4TTV1_9HYPO</name>
<dbReference type="OrthoDB" id="20872at2759"/>
<reference evidence="2" key="1">
    <citation type="journal article" date="2020" name="BMC Genomics">
        <title>Correction to: Identification and distribution of gene clusters required for synthesis of sphingolipid metabolism inhibitors in diverse species of the filamentous fungus Fusarium.</title>
        <authorList>
            <person name="Kim H.S."/>
            <person name="Lohmar J.M."/>
            <person name="Busman M."/>
            <person name="Brown D.W."/>
            <person name="Naumann T.A."/>
            <person name="Divon H.H."/>
            <person name="Lysoe E."/>
            <person name="Uhlig S."/>
            <person name="Proctor R.H."/>
        </authorList>
    </citation>
    <scope>NUCLEOTIDE SEQUENCE</scope>
    <source>
        <strain evidence="2">NRRL 20472</strain>
    </source>
</reference>
<evidence type="ECO:0000313" key="3">
    <source>
        <dbReference type="Proteomes" id="UP000622797"/>
    </source>
</evidence>
<dbReference type="Proteomes" id="UP000622797">
    <property type="component" value="Unassembled WGS sequence"/>
</dbReference>
<dbReference type="AlphaFoldDB" id="A0A8H4TTV1"/>
<dbReference type="EMBL" id="JABEXW010000430">
    <property type="protein sequence ID" value="KAF4964048.1"/>
    <property type="molecule type" value="Genomic_DNA"/>
</dbReference>
<evidence type="ECO:0000259" key="1">
    <source>
        <dbReference type="Pfam" id="PF06985"/>
    </source>
</evidence>
<dbReference type="InterPro" id="IPR010730">
    <property type="entry name" value="HET"/>
</dbReference>
<dbReference type="Pfam" id="PF06985">
    <property type="entry name" value="HET"/>
    <property type="match status" value="1"/>
</dbReference>
<keyword evidence="3" id="KW-1185">Reference proteome</keyword>
<feature type="domain" description="Heterokaryon incompatibility" evidence="1">
    <location>
        <begin position="26"/>
        <end position="89"/>
    </location>
</feature>
<reference evidence="2" key="2">
    <citation type="submission" date="2020-05" db="EMBL/GenBank/DDBJ databases">
        <authorList>
            <person name="Kim H.-S."/>
            <person name="Proctor R.H."/>
            <person name="Brown D.W."/>
        </authorList>
    </citation>
    <scope>NUCLEOTIDE SEQUENCE</scope>
    <source>
        <strain evidence="2">NRRL 20472</strain>
    </source>
</reference>
<dbReference type="PANTHER" id="PTHR10622">
    <property type="entry name" value="HET DOMAIN-CONTAINING PROTEIN"/>
    <property type="match status" value="1"/>
</dbReference>
<sequence length="91" mass="10551">MRLLQRLPDGKIRLTHDLAEEKLPGYAILSHTWLVGDKEEVDFEDMERGNPEAKVTSWLKIRFCGEQAHKDGLEYFWVDTCCINKQSSAEL</sequence>
<organism evidence="2 3">
    <name type="scientific">Fusarium sarcochroum</name>
    <dbReference type="NCBI Taxonomy" id="1208366"/>
    <lineage>
        <taxon>Eukaryota</taxon>
        <taxon>Fungi</taxon>
        <taxon>Dikarya</taxon>
        <taxon>Ascomycota</taxon>
        <taxon>Pezizomycotina</taxon>
        <taxon>Sordariomycetes</taxon>
        <taxon>Hypocreomycetidae</taxon>
        <taxon>Hypocreales</taxon>
        <taxon>Nectriaceae</taxon>
        <taxon>Fusarium</taxon>
        <taxon>Fusarium lateritium species complex</taxon>
    </lineage>
</organism>